<organism evidence="1 2">
    <name type="scientific">Chryseobacterium pennae</name>
    <dbReference type="NCBI Taxonomy" id="2258962"/>
    <lineage>
        <taxon>Bacteria</taxon>
        <taxon>Pseudomonadati</taxon>
        <taxon>Bacteroidota</taxon>
        <taxon>Flavobacteriia</taxon>
        <taxon>Flavobacteriales</taxon>
        <taxon>Weeksellaceae</taxon>
        <taxon>Chryseobacterium group</taxon>
        <taxon>Chryseobacterium</taxon>
    </lineage>
</organism>
<name>A0A3D9C211_9FLAO</name>
<evidence type="ECO:0000313" key="2">
    <source>
        <dbReference type="Proteomes" id="UP000256686"/>
    </source>
</evidence>
<accession>A0A3D9C211</accession>
<comment type="caution">
    <text evidence="1">The sequence shown here is derived from an EMBL/GenBank/DDBJ whole genome shotgun (WGS) entry which is preliminary data.</text>
</comment>
<protein>
    <submittedName>
        <fullName evidence="1">Uncharacterized protein</fullName>
    </submittedName>
</protein>
<gene>
    <name evidence="1" type="ORF">DRF65_23700</name>
</gene>
<reference evidence="2" key="1">
    <citation type="submission" date="2018-06" db="EMBL/GenBank/DDBJ databases">
        <authorList>
            <person name="Lum Nde A."/>
            <person name="Hugo C."/>
        </authorList>
    </citation>
    <scope>NUCLEOTIDE SEQUENCE [LARGE SCALE GENOMIC DNA]</scope>
    <source>
        <strain evidence="2">1_F178</strain>
    </source>
</reference>
<keyword evidence="2" id="KW-1185">Reference proteome</keyword>
<dbReference type="EMBL" id="QNVT01000031">
    <property type="protein sequence ID" value="REC59917.1"/>
    <property type="molecule type" value="Genomic_DNA"/>
</dbReference>
<dbReference type="AlphaFoldDB" id="A0A3D9C211"/>
<dbReference type="Proteomes" id="UP000256686">
    <property type="component" value="Unassembled WGS sequence"/>
</dbReference>
<sequence length="204" mass="23781">MKNLLFISLFLSAAVHSQVKKMDIEKFRKHIGLTDKENITSNRTFTYENGGNVITLWQQGSGEYREDVQKKNSVYTTTFLYNQYTYALQYEGLYCKGTPVGIHKKYSKYGKLIEQTDQDLSLREIGVFTRKDMAKIMKRDFNINIEKEDELYMMNAFDKDGKYFWRIVCRPHPEKGADFAPAFAYLFDAKTGEFLSKSVFVIEG</sequence>
<dbReference type="RefSeq" id="WP_115973196.1">
    <property type="nucleotide sequence ID" value="NZ_QNVT01000031.1"/>
</dbReference>
<evidence type="ECO:0000313" key="1">
    <source>
        <dbReference type="EMBL" id="REC59917.1"/>
    </source>
</evidence>
<proteinExistence type="predicted"/>